<reference evidence="1 2" key="1">
    <citation type="submission" date="2017-05" db="EMBL/GenBank/DDBJ databases">
        <title>Complete and WGS of Bordetella genogroups.</title>
        <authorList>
            <person name="Spilker T."/>
            <person name="LiPuma J."/>
        </authorList>
    </citation>
    <scope>NUCLEOTIDE SEQUENCE [LARGE SCALE GENOMIC DNA]</scope>
    <source>
        <strain evidence="1 2">AU7206</strain>
    </source>
</reference>
<sequence>MRPVDPARDRLSRLATATLLALFIAVLALASPTPAMAEGRIRIAEQYGIVYLLLNVTRDQQLIEKHGKQAGVDIQVEWARLSGGSAVNEALLSGSVDIGGAGVGPLLTLWDRTHGRQNVKGVASLGNFPYYLVTNNPNVKTIADFTDKDRIAVPAVTVSVQSRVLQMAVAKQWGAEQFNRLDKLTVALPHPDAAAAIISGGTEITGHFGNPPFQEQELAANPNVRIVLNSYDVLGGPSSSTVLFATEKFRRENPKTYAAFQAALAEAAEFVRARPEQAADIYIKATQARIDRDFLVKIITNPQVQFKLQPENTYPLARFMHQVGAIKNQPQSWRDYFFDDAATAKGS</sequence>
<evidence type="ECO:0000313" key="1">
    <source>
        <dbReference type="EMBL" id="ARP97198.1"/>
    </source>
</evidence>
<dbReference type="PANTHER" id="PTHR30024">
    <property type="entry name" value="ALIPHATIC SULFONATES-BINDING PROTEIN-RELATED"/>
    <property type="match status" value="1"/>
</dbReference>
<accession>A0A1W6ZIF7</accession>
<gene>
    <name evidence="1" type="ORF">CAL15_24205</name>
</gene>
<dbReference type="PANTHER" id="PTHR30024:SF2">
    <property type="entry name" value="ABC TRANSPORTER SUBSTRATE-BINDING PROTEIN"/>
    <property type="match status" value="1"/>
</dbReference>
<organism evidence="1 2">
    <name type="scientific">Bordetella genomosp. 13</name>
    <dbReference type="NCBI Taxonomy" id="463040"/>
    <lineage>
        <taxon>Bacteria</taxon>
        <taxon>Pseudomonadati</taxon>
        <taxon>Pseudomonadota</taxon>
        <taxon>Betaproteobacteria</taxon>
        <taxon>Burkholderiales</taxon>
        <taxon>Alcaligenaceae</taxon>
        <taxon>Bordetella</taxon>
    </lineage>
</organism>
<dbReference type="OrthoDB" id="6003871at2"/>
<dbReference type="STRING" id="463040.CAL15_24205"/>
<keyword evidence="2" id="KW-1185">Reference proteome</keyword>
<evidence type="ECO:0000313" key="2">
    <source>
        <dbReference type="Proteomes" id="UP000194161"/>
    </source>
</evidence>
<dbReference type="KEGG" id="bgm:CAL15_24205"/>
<dbReference type="Proteomes" id="UP000194161">
    <property type="component" value="Chromosome"/>
</dbReference>
<dbReference type="Gene3D" id="3.40.190.10">
    <property type="entry name" value="Periplasmic binding protein-like II"/>
    <property type="match status" value="2"/>
</dbReference>
<protein>
    <submittedName>
        <fullName evidence="1">Nitrate ABC transporter substrate-binding protein</fullName>
    </submittedName>
</protein>
<dbReference type="SUPFAM" id="SSF53850">
    <property type="entry name" value="Periplasmic binding protein-like II"/>
    <property type="match status" value="1"/>
</dbReference>
<dbReference type="AlphaFoldDB" id="A0A1W6ZIF7"/>
<dbReference type="EMBL" id="CP021111">
    <property type="protein sequence ID" value="ARP97198.1"/>
    <property type="molecule type" value="Genomic_DNA"/>
</dbReference>
<name>A0A1W6ZIF7_9BORD</name>
<dbReference type="RefSeq" id="WP_086080838.1">
    <property type="nucleotide sequence ID" value="NZ_CP021111.1"/>
</dbReference>
<dbReference type="Pfam" id="PF13379">
    <property type="entry name" value="NMT1_2"/>
    <property type="match status" value="1"/>
</dbReference>
<proteinExistence type="predicted"/>